<protein>
    <recommendedName>
        <fullName evidence="2">DUF1559 domain-containing protein</fullName>
    </recommendedName>
</protein>
<keyword evidence="1" id="KW-0812">Transmembrane</keyword>
<sequence>MMPGTRPNRSRSAFTLIELLVVIAIIAILIGLLLPAVQKVREAAARMKCQNNMKQIGLAVHNFESANGVIPYSKNRWTLVGPLVQLLPYVEQDNIYKQLDPRIYNLVPLSVTTSPIDGGDWLVAFWPSTFSVSRNRVKMFECPSDPSLYDASGAIATNIGQGNISTSGGASQSGAGSGGGYTSASLIAAGGLPGLTNYMPNAGTLGQYNVTNTASLSQPFYAAHAGPFTYENRTTIIGITDGSSNTIAFFEYTGDFANSGASSGPLGARTWSTAWMSATGMPLYWSATSRPGFYSASSFHTGIINAVFCDGSVRSLRSGNSLPASAAEIANRTNTSWDALQRYAGSRDGDTPTDAIN</sequence>
<feature type="domain" description="DUF1559" evidence="2">
    <location>
        <begin position="38"/>
        <end position="316"/>
    </location>
</feature>
<evidence type="ECO:0000313" key="3">
    <source>
        <dbReference type="EMBL" id="VTS02334.1"/>
    </source>
</evidence>
<dbReference type="InterPro" id="IPR011453">
    <property type="entry name" value="DUF1559"/>
</dbReference>
<dbReference type="InterPro" id="IPR012902">
    <property type="entry name" value="N_methyl_site"/>
</dbReference>
<dbReference type="KEGG" id="gms:SOIL9_75510"/>
<accession>A0A6P2DJE6</accession>
<organism evidence="3 4">
    <name type="scientific">Gemmata massiliana</name>
    <dbReference type="NCBI Taxonomy" id="1210884"/>
    <lineage>
        <taxon>Bacteria</taxon>
        <taxon>Pseudomonadati</taxon>
        <taxon>Planctomycetota</taxon>
        <taxon>Planctomycetia</taxon>
        <taxon>Gemmatales</taxon>
        <taxon>Gemmataceae</taxon>
        <taxon>Gemmata</taxon>
    </lineage>
</organism>
<dbReference type="AlphaFoldDB" id="A0A6P2DJE6"/>
<dbReference type="Pfam" id="PF07596">
    <property type="entry name" value="SBP_bac_10"/>
    <property type="match status" value="1"/>
</dbReference>
<dbReference type="PANTHER" id="PTHR30093:SF2">
    <property type="entry name" value="TYPE II SECRETION SYSTEM PROTEIN H"/>
    <property type="match status" value="1"/>
</dbReference>
<dbReference type="NCBIfam" id="TIGR04294">
    <property type="entry name" value="pre_pil_HX9DG"/>
    <property type="match status" value="1"/>
</dbReference>
<dbReference type="PANTHER" id="PTHR30093">
    <property type="entry name" value="GENERAL SECRETION PATHWAY PROTEIN G"/>
    <property type="match status" value="1"/>
</dbReference>
<dbReference type="Gene3D" id="3.30.700.10">
    <property type="entry name" value="Glycoprotein, Type 4 Pilin"/>
    <property type="match status" value="1"/>
</dbReference>
<keyword evidence="1" id="KW-1133">Transmembrane helix</keyword>
<dbReference type="Pfam" id="PF07963">
    <property type="entry name" value="N_methyl"/>
    <property type="match status" value="1"/>
</dbReference>
<evidence type="ECO:0000313" key="4">
    <source>
        <dbReference type="Proteomes" id="UP000464178"/>
    </source>
</evidence>
<dbReference type="NCBIfam" id="TIGR02532">
    <property type="entry name" value="IV_pilin_GFxxxE"/>
    <property type="match status" value="1"/>
</dbReference>
<keyword evidence="1" id="KW-0472">Membrane</keyword>
<evidence type="ECO:0000259" key="2">
    <source>
        <dbReference type="Pfam" id="PF07596"/>
    </source>
</evidence>
<proteinExistence type="predicted"/>
<dbReference type="InterPro" id="IPR045584">
    <property type="entry name" value="Pilin-like"/>
</dbReference>
<dbReference type="SUPFAM" id="SSF54523">
    <property type="entry name" value="Pili subunits"/>
    <property type="match status" value="1"/>
</dbReference>
<gene>
    <name evidence="3" type="ORF">SOIL9_75510</name>
</gene>
<dbReference type="Proteomes" id="UP000464178">
    <property type="component" value="Chromosome"/>
</dbReference>
<dbReference type="EMBL" id="LR593886">
    <property type="protein sequence ID" value="VTS02334.1"/>
    <property type="molecule type" value="Genomic_DNA"/>
</dbReference>
<dbReference type="InterPro" id="IPR027558">
    <property type="entry name" value="Pre_pil_HX9DG_C"/>
</dbReference>
<keyword evidence="4" id="KW-1185">Reference proteome</keyword>
<reference evidence="3 4" key="1">
    <citation type="submission" date="2019-05" db="EMBL/GenBank/DDBJ databases">
        <authorList>
            <consortium name="Science for Life Laboratories"/>
        </authorList>
    </citation>
    <scope>NUCLEOTIDE SEQUENCE [LARGE SCALE GENOMIC DNA]</scope>
    <source>
        <strain evidence="3">Soil9</strain>
    </source>
</reference>
<feature type="transmembrane region" description="Helical" evidence="1">
    <location>
        <begin position="12"/>
        <end position="34"/>
    </location>
</feature>
<evidence type="ECO:0000256" key="1">
    <source>
        <dbReference type="SAM" id="Phobius"/>
    </source>
</evidence>
<name>A0A6P2DJE6_9BACT</name>